<dbReference type="Proteomes" id="UP000318833">
    <property type="component" value="Unassembled WGS sequence"/>
</dbReference>
<evidence type="ECO:0000313" key="1">
    <source>
        <dbReference type="EMBL" id="TSE10869.1"/>
    </source>
</evidence>
<dbReference type="RefSeq" id="WP_109436864.1">
    <property type="nucleotide sequence ID" value="NZ_CANMIK010000005.1"/>
</dbReference>
<evidence type="ECO:0000313" key="2">
    <source>
        <dbReference type="Proteomes" id="UP000318833"/>
    </source>
</evidence>
<dbReference type="EMBL" id="VLNR01000004">
    <property type="protein sequence ID" value="TSE10869.1"/>
    <property type="molecule type" value="Genomic_DNA"/>
</dbReference>
<dbReference type="OrthoDB" id="1449127at2"/>
<dbReference type="Pfam" id="PF12869">
    <property type="entry name" value="tRNA_anti-like"/>
    <property type="match status" value="1"/>
</dbReference>
<protein>
    <recommendedName>
        <fullName evidence="3">tRNA_anti-like</fullName>
    </recommendedName>
</protein>
<comment type="caution">
    <text evidence="1">The sequence shown here is derived from an EMBL/GenBank/DDBJ whole genome shotgun (WGS) entry which is preliminary data.</text>
</comment>
<keyword evidence="2" id="KW-1185">Reference proteome</keyword>
<evidence type="ECO:0008006" key="3">
    <source>
        <dbReference type="Google" id="ProtNLM"/>
    </source>
</evidence>
<reference evidence="1 2" key="1">
    <citation type="submission" date="2019-07" db="EMBL/GenBank/DDBJ databases">
        <title>The draft genome sequence of Aquimarina algiphila M91.</title>
        <authorList>
            <person name="Meng X."/>
        </authorList>
    </citation>
    <scope>NUCLEOTIDE SEQUENCE [LARGE SCALE GENOMIC DNA]</scope>
    <source>
        <strain evidence="1 2">M91</strain>
    </source>
</reference>
<dbReference type="InterPro" id="IPR024422">
    <property type="entry name" value="Protein_unknown_function_OB"/>
</dbReference>
<sequence length="127" mass="14406">MKKLLIAILVIALAGFIGYKYIYQSHRDIQSEEANFTVNATDIAIEFSKNQDISSEKYLNKTIIVEGELTEIEENSIMLNEAVYSSFDTNVDQSKYTLGMPLKIKGRCIGYDELLEVIKLDQTSILE</sequence>
<dbReference type="AlphaFoldDB" id="A0A554VQR1"/>
<organism evidence="1 2">
    <name type="scientific">Aquimarina algiphila</name>
    <dbReference type="NCBI Taxonomy" id="2047982"/>
    <lineage>
        <taxon>Bacteria</taxon>
        <taxon>Pseudomonadati</taxon>
        <taxon>Bacteroidota</taxon>
        <taxon>Flavobacteriia</taxon>
        <taxon>Flavobacteriales</taxon>
        <taxon>Flavobacteriaceae</taxon>
        <taxon>Aquimarina</taxon>
    </lineage>
</organism>
<proteinExistence type="predicted"/>
<name>A0A554VQR1_9FLAO</name>
<accession>A0A554VQR1</accession>
<gene>
    <name evidence="1" type="ORF">FOF46_03220</name>
</gene>